<evidence type="ECO:0000313" key="1">
    <source>
        <dbReference type="EMBL" id="EKT87705.1"/>
    </source>
</evidence>
<dbReference type="PATRIC" id="fig|758847.3.peg.1328"/>
<dbReference type="EMBL" id="CP006694">
    <property type="protein sequence ID" value="EKT87705.1"/>
    <property type="molecule type" value="Genomic_DNA"/>
</dbReference>
<organism evidence="1 2">
    <name type="scientific">Leptospira santarosai serovar Shermani str. LT 821</name>
    <dbReference type="NCBI Taxonomy" id="758847"/>
    <lineage>
        <taxon>Bacteria</taxon>
        <taxon>Pseudomonadati</taxon>
        <taxon>Spirochaetota</taxon>
        <taxon>Spirochaetia</taxon>
        <taxon>Leptospirales</taxon>
        <taxon>Leptospiraceae</taxon>
        <taxon>Leptospira</taxon>
    </lineage>
</organism>
<proteinExistence type="predicted"/>
<dbReference type="KEGG" id="lst:LSS_06325"/>
<reference evidence="1 2" key="1">
    <citation type="journal article" date="2012" name="Gene">
        <title>Sequence of Leptospira santarosai serovar Shermani genome and prediction of virulence-associated genes.</title>
        <authorList>
            <person name="Chou L.F."/>
            <person name="Chen Y.T."/>
            <person name="Lu C.W."/>
            <person name="Ko Y.C."/>
            <person name="Tang C.Y."/>
            <person name="Pan M.J."/>
            <person name="Tian Y.C."/>
            <person name="Chiu C.H."/>
            <person name="Hung C.C."/>
            <person name="Yang C.W."/>
        </authorList>
    </citation>
    <scope>NUCLEOTIDE SEQUENCE [LARGE SCALE GENOMIC DNA]</scope>
    <source>
        <strain evidence="1">LT 821</strain>
    </source>
</reference>
<protein>
    <submittedName>
        <fullName evidence="1">Uncharacterized protein</fullName>
    </submittedName>
</protein>
<dbReference type="Proteomes" id="UP000035800">
    <property type="component" value="Chromosome I"/>
</dbReference>
<accession>K8YDZ3</accession>
<sequence>MNFFFRTYTLNINDLISKYDPKVTKGKFRIVTNSLENPDDQKRRKLKSFPIKG</sequence>
<gene>
    <name evidence="1" type="ORF">LSS_06325</name>
</gene>
<dbReference type="STRING" id="758847.LSS_06325"/>
<dbReference type="AlphaFoldDB" id="K8YDZ3"/>
<evidence type="ECO:0000313" key="2">
    <source>
        <dbReference type="Proteomes" id="UP000035800"/>
    </source>
</evidence>
<name>K8YDZ3_9LEPT</name>
<reference evidence="1 2" key="2">
    <citation type="journal article" date="2014" name="Emerg. Microbes Infect.">
        <title>Potential impact on kidney infection: a whole-genome analysis of Leptospira santarosai serovar Shermani.</title>
        <authorList>
            <person name="Chou L.F."/>
            <person name="Chen T.W."/>
            <person name="Ko Y.C."/>
            <person name="Pan M.J."/>
            <person name="Tian Y.C."/>
            <person name="Chiu C.H."/>
            <person name="Tang P."/>
            <person name="Hung C.C."/>
            <person name="Yang C.W."/>
        </authorList>
    </citation>
    <scope>NUCLEOTIDE SEQUENCE</scope>
    <source>
        <strain evidence="1 2">LT 821</strain>
    </source>
</reference>